<evidence type="ECO:0000313" key="3">
    <source>
        <dbReference type="Proteomes" id="UP000617531"/>
    </source>
</evidence>
<organism evidence="2 3">
    <name type="scientific">Pseudolysinimonas yzui</name>
    <dbReference type="NCBI Taxonomy" id="2708254"/>
    <lineage>
        <taxon>Bacteria</taxon>
        <taxon>Bacillati</taxon>
        <taxon>Actinomycetota</taxon>
        <taxon>Actinomycetes</taxon>
        <taxon>Micrococcales</taxon>
        <taxon>Microbacteriaceae</taxon>
        <taxon>Pseudolysinimonas</taxon>
    </lineage>
</organism>
<reference evidence="2" key="1">
    <citation type="journal article" date="2014" name="Int. J. Syst. Evol. Microbiol.">
        <title>Complete genome sequence of Corynebacterium casei LMG S-19264T (=DSM 44701T), isolated from a smear-ripened cheese.</title>
        <authorList>
            <consortium name="US DOE Joint Genome Institute (JGI-PGF)"/>
            <person name="Walter F."/>
            <person name="Albersmeier A."/>
            <person name="Kalinowski J."/>
            <person name="Ruckert C."/>
        </authorList>
    </citation>
    <scope>NUCLEOTIDE SEQUENCE</scope>
    <source>
        <strain evidence="2">CGMCC 1.16548</strain>
    </source>
</reference>
<sequence length="345" mass="36894">MRVSVPRPLIVLVAALFSAYIIVLAGYSLGFGFASAAEPVIAAMAIYAVATFAVLFPDKRPRMPVWLAAFAVGISVVLPLLVASVLDPHREGGNGYGTWYVAAVGTLMTITAVRRRPGFAWFGIGFLVVQTVLWAGPGYLAALGVIGSASWVGVAHLLTNALAKAVRDSQRFAIAERGAAEWQAAQEAHLNERQFRLGQTTVMALPMLRTIQQSGGELTAAQRAECLHLEGAIRDEIRGRKLLNDAVREQVMLARRRGTTVTLLDEGGLDDLEGEDLDRVLGALADALRRTNADKVIARTVPEGSDVAVTVVGLRSSDDGSASLLGDSLDDDEVELWLEIPRTPA</sequence>
<dbReference type="AlphaFoldDB" id="A0A8J3GQH1"/>
<reference evidence="2" key="2">
    <citation type="submission" date="2020-09" db="EMBL/GenBank/DDBJ databases">
        <authorList>
            <person name="Sun Q."/>
            <person name="Zhou Y."/>
        </authorList>
    </citation>
    <scope>NUCLEOTIDE SEQUENCE</scope>
    <source>
        <strain evidence="2">CGMCC 1.16548</strain>
    </source>
</reference>
<comment type="caution">
    <text evidence="2">The sequence shown here is derived from an EMBL/GenBank/DDBJ whole genome shotgun (WGS) entry which is preliminary data.</text>
</comment>
<keyword evidence="3" id="KW-1185">Reference proteome</keyword>
<evidence type="ECO:0000313" key="2">
    <source>
        <dbReference type="EMBL" id="GHF15214.1"/>
    </source>
</evidence>
<feature type="transmembrane region" description="Helical" evidence="1">
    <location>
        <begin position="141"/>
        <end position="163"/>
    </location>
</feature>
<feature type="transmembrane region" description="Helical" evidence="1">
    <location>
        <begin position="118"/>
        <end position="135"/>
    </location>
</feature>
<proteinExistence type="predicted"/>
<dbReference type="Proteomes" id="UP000617531">
    <property type="component" value="Unassembled WGS sequence"/>
</dbReference>
<keyword evidence="1" id="KW-0472">Membrane</keyword>
<accession>A0A8J3GQH1</accession>
<name>A0A8J3GQH1_9MICO</name>
<protein>
    <submittedName>
        <fullName evidence="2">Uncharacterized protein</fullName>
    </submittedName>
</protein>
<feature type="transmembrane region" description="Helical" evidence="1">
    <location>
        <begin position="63"/>
        <end position="84"/>
    </location>
</feature>
<dbReference type="EMBL" id="BNAI01000002">
    <property type="protein sequence ID" value="GHF15214.1"/>
    <property type="molecule type" value="Genomic_DNA"/>
</dbReference>
<gene>
    <name evidence="2" type="ORF">GCM10011600_15260</name>
</gene>
<keyword evidence="1" id="KW-0812">Transmembrane</keyword>
<feature type="transmembrane region" description="Helical" evidence="1">
    <location>
        <begin position="36"/>
        <end position="56"/>
    </location>
</feature>
<feature type="transmembrane region" description="Helical" evidence="1">
    <location>
        <begin position="9"/>
        <end position="30"/>
    </location>
</feature>
<keyword evidence="1" id="KW-1133">Transmembrane helix</keyword>
<dbReference type="RefSeq" id="WP_191282862.1">
    <property type="nucleotide sequence ID" value="NZ_BNAI01000002.1"/>
</dbReference>
<evidence type="ECO:0000256" key="1">
    <source>
        <dbReference type="SAM" id="Phobius"/>
    </source>
</evidence>
<feature type="transmembrane region" description="Helical" evidence="1">
    <location>
        <begin position="96"/>
        <end position="113"/>
    </location>
</feature>